<sequence length="322" mass="34399">MRELRRRPLDPPPRVQVTSNSGRGLGLSSWQRWPRGKGAALGSALSVAAGQPAGGNLESPPRRGLLLSASPAPPAHCKDCQAIMKVLLLKDPKEDDCGQDPYVRELGLYGLEATLIPVLSFEFLSLPSLSEKLSHPEGYGGLIFTSPRAVEAVERCLQKDTKAEVNRIGLHTEGETCGNAEKLAEYICSREPSALPLLFPCGTLKREILPKMLKDKGIPLESVTVYQTIPHPGIQGNLTSYYTQQGVPASITFFSPSGLTHSLKHIQELSGDSIGQIKFVAIGPTTAQALAAQGLPVSCTAESPTPRALAAGIRTTLQPHAC</sequence>
<protein>
    <recommendedName>
        <fullName evidence="2">Tetrapyrrole biosynthesis uroporphyrinogen III synthase domain-containing protein</fullName>
    </recommendedName>
</protein>
<dbReference type="InterPro" id="IPR039793">
    <property type="entry name" value="UROS/Hem4"/>
</dbReference>
<dbReference type="UniPathway" id="UPA00251">
    <property type="reaction ID" value="UER00320"/>
</dbReference>
<dbReference type="InterPro" id="IPR036108">
    <property type="entry name" value="4pyrrol_syn_uPrphyn_synt_sf"/>
</dbReference>
<proteinExistence type="predicted"/>
<keyword evidence="4" id="KW-1185">Reference proteome</keyword>
<evidence type="ECO:0000256" key="1">
    <source>
        <dbReference type="SAM" id="MobiDB-lite"/>
    </source>
</evidence>
<dbReference type="GO" id="GO:0006782">
    <property type="term" value="P:protoporphyrinogen IX biosynthetic process"/>
    <property type="evidence" value="ECO:0007669"/>
    <property type="project" value="UniProtKB-UniPathway"/>
</dbReference>
<dbReference type="PANTHER" id="PTHR12390:SF0">
    <property type="entry name" value="UROPORPHYRINOGEN-III SYNTHASE"/>
    <property type="match status" value="1"/>
</dbReference>
<dbReference type="PANTHER" id="PTHR12390">
    <property type="entry name" value="UROPORPHYRINOGEN III SYNTHASE"/>
    <property type="match status" value="1"/>
</dbReference>
<accession>A0A4W2DWE3</accession>
<dbReference type="CDD" id="cd06578">
    <property type="entry name" value="HemD"/>
    <property type="match status" value="1"/>
</dbReference>
<dbReference type="AlphaFoldDB" id="A0A4W2DWE3"/>
<dbReference type="Ensembl" id="ENSBIXT00000003390.1">
    <property type="protein sequence ID" value="ENSBIXP00000030665.1"/>
    <property type="gene ID" value="ENSBIXG00000012716.1"/>
</dbReference>
<dbReference type="GO" id="GO:0006780">
    <property type="term" value="P:uroporphyrinogen III biosynthetic process"/>
    <property type="evidence" value="ECO:0007669"/>
    <property type="project" value="InterPro"/>
</dbReference>
<dbReference type="Pfam" id="PF02602">
    <property type="entry name" value="HEM4"/>
    <property type="match status" value="1"/>
</dbReference>
<dbReference type="STRING" id="30522.A0A4W2DWE3"/>
<dbReference type="FunFam" id="3.40.50.10090:FF:000006">
    <property type="entry name" value="uroporphyrinogen-III synthase isoform X1"/>
    <property type="match status" value="1"/>
</dbReference>
<evidence type="ECO:0000313" key="4">
    <source>
        <dbReference type="Proteomes" id="UP000314981"/>
    </source>
</evidence>
<feature type="domain" description="Tetrapyrrole biosynthesis uroporphyrinogen III synthase" evidence="2">
    <location>
        <begin position="101"/>
        <end position="310"/>
    </location>
</feature>
<name>A0A4W2DWE3_BOBOX</name>
<dbReference type="SUPFAM" id="SSF69618">
    <property type="entry name" value="HemD-like"/>
    <property type="match status" value="1"/>
</dbReference>
<dbReference type="GO" id="GO:0005829">
    <property type="term" value="C:cytosol"/>
    <property type="evidence" value="ECO:0007669"/>
    <property type="project" value="TreeGrafter"/>
</dbReference>
<dbReference type="Proteomes" id="UP000314981">
    <property type="component" value="Chromosome 26"/>
</dbReference>
<feature type="region of interest" description="Disordered" evidence="1">
    <location>
        <begin position="1"/>
        <end position="28"/>
    </location>
</feature>
<reference evidence="3" key="3">
    <citation type="submission" date="2025-09" db="UniProtKB">
        <authorList>
            <consortium name="Ensembl"/>
        </authorList>
    </citation>
    <scope>IDENTIFICATION</scope>
</reference>
<dbReference type="InterPro" id="IPR003754">
    <property type="entry name" value="4pyrrol_synth_uPrphyn_synth"/>
</dbReference>
<reference evidence="3" key="2">
    <citation type="submission" date="2025-08" db="UniProtKB">
        <authorList>
            <consortium name="Ensembl"/>
        </authorList>
    </citation>
    <scope>IDENTIFICATION</scope>
</reference>
<evidence type="ECO:0000259" key="2">
    <source>
        <dbReference type="Pfam" id="PF02602"/>
    </source>
</evidence>
<dbReference type="OMA" id="DPYCQQL"/>
<organism evidence="3 4">
    <name type="scientific">Bos indicus x Bos taurus</name>
    <name type="common">Hybrid cattle</name>
    <dbReference type="NCBI Taxonomy" id="30522"/>
    <lineage>
        <taxon>Eukaryota</taxon>
        <taxon>Metazoa</taxon>
        <taxon>Chordata</taxon>
        <taxon>Craniata</taxon>
        <taxon>Vertebrata</taxon>
        <taxon>Euteleostomi</taxon>
        <taxon>Mammalia</taxon>
        <taxon>Eutheria</taxon>
        <taxon>Laurasiatheria</taxon>
        <taxon>Artiodactyla</taxon>
        <taxon>Ruminantia</taxon>
        <taxon>Pecora</taxon>
        <taxon>Bovidae</taxon>
        <taxon>Bovinae</taxon>
        <taxon>Bos</taxon>
    </lineage>
</organism>
<dbReference type="Gene3D" id="3.40.50.10090">
    <property type="match status" value="2"/>
</dbReference>
<dbReference type="GO" id="GO:0004852">
    <property type="term" value="F:uroporphyrinogen-III synthase activity"/>
    <property type="evidence" value="ECO:0007669"/>
    <property type="project" value="InterPro"/>
</dbReference>
<evidence type="ECO:0000313" key="3">
    <source>
        <dbReference type="Ensembl" id="ENSBIXP00000030665.1"/>
    </source>
</evidence>
<reference evidence="3 4" key="1">
    <citation type="submission" date="2018-11" db="EMBL/GenBank/DDBJ databases">
        <title>Haplotype-resolved cattle genomes.</title>
        <authorList>
            <person name="Low W.Y."/>
            <person name="Tearle R."/>
            <person name="Bickhart D.M."/>
            <person name="Rosen B.D."/>
            <person name="Koren S."/>
            <person name="Rhie A."/>
            <person name="Hiendleder S."/>
            <person name="Phillippy A.M."/>
            <person name="Smith T.P.L."/>
            <person name="Williams J.L."/>
        </authorList>
    </citation>
    <scope>NUCLEOTIDE SEQUENCE [LARGE SCALE GENOMIC DNA]</scope>
</reference>